<reference evidence="3" key="2">
    <citation type="submission" date="2018-08" db="UniProtKB">
        <authorList>
            <consortium name="EnsemblPlants"/>
        </authorList>
    </citation>
    <scope>IDENTIFICATION</scope>
    <source>
        <strain evidence="3">Yugu1</strain>
    </source>
</reference>
<keyword evidence="2" id="KW-0812">Transmembrane</keyword>
<keyword evidence="2" id="KW-1133">Transmembrane helix</keyword>
<evidence type="ECO:0000256" key="1">
    <source>
        <dbReference type="SAM" id="MobiDB-lite"/>
    </source>
</evidence>
<reference evidence="4" key="1">
    <citation type="journal article" date="2012" name="Nat. Biotechnol.">
        <title>Reference genome sequence of the model plant Setaria.</title>
        <authorList>
            <person name="Bennetzen J.L."/>
            <person name="Schmutz J."/>
            <person name="Wang H."/>
            <person name="Percifield R."/>
            <person name="Hawkins J."/>
            <person name="Pontaroli A.C."/>
            <person name="Estep M."/>
            <person name="Feng L."/>
            <person name="Vaughn J.N."/>
            <person name="Grimwood J."/>
            <person name="Jenkins J."/>
            <person name="Barry K."/>
            <person name="Lindquist E."/>
            <person name="Hellsten U."/>
            <person name="Deshpande S."/>
            <person name="Wang X."/>
            <person name="Wu X."/>
            <person name="Mitros T."/>
            <person name="Triplett J."/>
            <person name="Yang X."/>
            <person name="Ye C.Y."/>
            <person name="Mauro-Herrera M."/>
            <person name="Wang L."/>
            <person name="Li P."/>
            <person name="Sharma M."/>
            <person name="Sharma R."/>
            <person name="Ronald P.C."/>
            <person name="Panaud O."/>
            <person name="Kellogg E.A."/>
            <person name="Brutnell T.P."/>
            <person name="Doust A.N."/>
            <person name="Tuskan G.A."/>
            <person name="Rokhsar D."/>
            <person name="Devos K.M."/>
        </authorList>
    </citation>
    <scope>NUCLEOTIDE SEQUENCE [LARGE SCALE GENOMIC DNA]</scope>
    <source>
        <strain evidence="4">cv. Yugu1</strain>
    </source>
</reference>
<feature type="region of interest" description="Disordered" evidence="1">
    <location>
        <begin position="294"/>
        <end position="326"/>
    </location>
</feature>
<dbReference type="Gramene" id="KQL13272">
    <property type="protein sequence ID" value="KQL13272"/>
    <property type="gene ID" value="SETIT_022522mg"/>
</dbReference>
<feature type="compositionally biased region" description="Basic and acidic residues" evidence="1">
    <location>
        <begin position="313"/>
        <end position="326"/>
    </location>
</feature>
<dbReference type="Proteomes" id="UP000004995">
    <property type="component" value="Unassembled WGS sequence"/>
</dbReference>
<dbReference type="EnsemblPlants" id="KQL13272">
    <property type="protein sequence ID" value="KQL13272"/>
    <property type="gene ID" value="SETIT_022522mg"/>
</dbReference>
<dbReference type="EMBL" id="AGNK02001443">
    <property type="status" value="NOT_ANNOTATED_CDS"/>
    <property type="molecule type" value="Genomic_DNA"/>
</dbReference>
<protein>
    <submittedName>
        <fullName evidence="3">Uncharacterized protein</fullName>
    </submittedName>
</protein>
<evidence type="ECO:0000313" key="3">
    <source>
        <dbReference type="EnsemblPlants" id="KQL13272"/>
    </source>
</evidence>
<dbReference type="OMA" id="ASCIDRE"/>
<name>K3Z7K2_SETIT</name>
<dbReference type="eggNOG" id="ENOG502R3WY">
    <property type="taxonomic scope" value="Eukaryota"/>
</dbReference>
<dbReference type="InParanoid" id="K3Z7K2"/>
<organism evidence="3 4">
    <name type="scientific">Setaria italica</name>
    <name type="common">Foxtail millet</name>
    <name type="synonym">Panicum italicum</name>
    <dbReference type="NCBI Taxonomy" id="4555"/>
    <lineage>
        <taxon>Eukaryota</taxon>
        <taxon>Viridiplantae</taxon>
        <taxon>Streptophyta</taxon>
        <taxon>Embryophyta</taxon>
        <taxon>Tracheophyta</taxon>
        <taxon>Spermatophyta</taxon>
        <taxon>Magnoliopsida</taxon>
        <taxon>Liliopsida</taxon>
        <taxon>Poales</taxon>
        <taxon>Poaceae</taxon>
        <taxon>PACMAD clade</taxon>
        <taxon>Panicoideae</taxon>
        <taxon>Panicodae</taxon>
        <taxon>Paniceae</taxon>
        <taxon>Cenchrinae</taxon>
        <taxon>Setaria</taxon>
    </lineage>
</organism>
<accession>K3Z7K2</accession>
<dbReference type="AlphaFoldDB" id="K3Z7K2"/>
<evidence type="ECO:0000256" key="2">
    <source>
        <dbReference type="SAM" id="Phobius"/>
    </source>
</evidence>
<keyword evidence="4" id="KW-1185">Reference proteome</keyword>
<keyword evidence="2" id="KW-0472">Membrane</keyword>
<evidence type="ECO:0000313" key="4">
    <source>
        <dbReference type="Proteomes" id="UP000004995"/>
    </source>
</evidence>
<feature type="transmembrane region" description="Helical" evidence="2">
    <location>
        <begin position="269"/>
        <end position="291"/>
    </location>
</feature>
<sequence length="349" mass="37219">MHAMRAQNKGSKPQRRLARTGIGLLVGAVQVGPDVDAEHAAVPLEEADPVLHRRGLPARSALDPAVDDVGRQPEPRRPVLRQVVAAGPVAPHHHVVARRLGRPRRHPEPQRRLERHLRVARHHLRLPQPVEAHRLARRPVVVLDGSAAMVGLAEDARPVGVVGVAVVALRVDLLLEAEAPREGPVGRRRPPAGRLVGDLRQERRHLAPPGGVAAVAAERRERVGGAEEGGVVVEAARGAGGVVLVREEGAVQVLRHDRCHVAVAVAREVAVVAVVAVAAVAVVAVAAAAVVGEQAVPPPPRPPRRLRGTGVGDDQHDGQQDGREEQARHCWQLVVSSVQRASCIDREDS</sequence>
<proteinExistence type="predicted"/>
<dbReference type="HOGENOM" id="CLU_795464_0_0_1"/>